<dbReference type="PIRSF" id="PIRSF005690">
    <property type="entry name" value="GerBA"/>
    <property type="match status" value="1"/>
</dbReference>
<dbReference type="GO" id="GO:0005886">
    <property type="term" value="C:plasma membrane"/>
    <property type="evidence" value="ECO:0007669"/>
    <property type="project" value="UniProtKB-SubCell"/>
</dbReference>
<keyword evidence="3 4" id="KW-0472">Membrane</keyword>
<evidence type="ECO:0000256" key="4">
    <source>
        <dbReference type="PIRNR" id="PIRNR005690"/>
    </source>
</evidence>
<feature type="transmembrane region" description="Helical" evidence="5">
    <location>
        <begin position="294"/>
        <end position="313"/>
    </location>
</feature>
<feature type="transmembrane region" description="Helical" evidence="5">
    <location>
        <begin position="416"/>
        <end position="439"/>
    </location>
</feature>
<evidence type="ECO:0000256" key="3">
    <source>
        <dbReference type="ARBA" id="ARBA00023136"/>
    </source>
</evidence>
<evidence type="ECO:0000313" key="7">
    <source>
        <dbReference type="Proteomes" id="UP000288024"/>
    </source>
</evidence>
<accession>A0A437K8V2</accession>
<dbReference type="GO" id="GO:0009847">
    <property type="term" value="P:spore germination"/>
    <property type="evidence" value="ECO:0007669"/>
    <property type="project" value="UniProtKB-UniRule"/>
</dbReference>
<dbReference type="PANTHER" id="PTHR22550:SF9">
    <property type="entry name" value="STAGE V SPORULATION PROTEIN AF"/>
    <property type="match status" value="1"/>
</dbReference>
<dbReference type="AlphaFoldDB" id="A0A437K8V2"/>
<keyword evidence="5" id="KW-0812">Transmembrane</keyword>
<evidence type="ECO:0000313" key="6">
    <source>
        <dbReference type="EMBL" id="RVT60744.1"/>
    </source>
</evidence>
<sequence length="492" mass="54818">MFGGIRMGASLKGISADNIKASLGNPNDLNVRSITLNLLMENRLECSIVFIAGIADEKEIENFIIKPLQQLSPAVEAEDILLTVQKEIIQAKSIATLHLYKDAIHDVLNGKTIVIIEGIKDVLSIDVAKWKERSLTEAEGQRVTKGPLIGFNENLATNIAIMRHAIKNEQLRLENYTFGSLTNTNICIIYLENSVDKTILAELKKRLTKIKTSKIMDANYVEEFIRDQFLTPFPLILTTDRPDVLTGEITDGKIAILVEGTPYALVVPALFLQFLQSPDDYYFVNGGVTRLLRILALILAIYLPAFYLAFVTYHPGLLPFDLILSLASQREGKPLPLVVELLLFMFLFQIIIEGALRLPKGLVSVVSIVGTIIIGQSAVEAGLVQPATLLVVSMSYIFSFVAPIMTLATAVRTLRYGFILIAAFLGLYGIILATLALVFHLNHLRSFGVPYFAPLFPFNSKDQKDTIYRFPLRKLTNKHGYQHEEPVSKKRE</sequence>
<evidence type="ECO:0000256" key="2">
    <source>
        <dbReference type="ARBA" id="ARBA00005278"/>
    </source>
</evidence>
<comment type="similarity">
    <text evidence="2 4">Belongs to the GerABKA family.</text>
</comment>
<comment type="subcellular location">
    <subcellularLocation>
        <location evidence="4">Cell membrane</location>
    </subcellularLocation>
    <subcellularLocation>
        <location evidence="1">Membrane</location>
        <topology evidence="1">Multi-pass membrane protein</topology>
    </subcellularLocation>
</comment>
<dbReference type="Proteomes" id="UP000288024">
    <property type="component" value="Unassembled WGS sequence"/>
</dbReference>
<keyword evidence="7" id="KW-1185">Reference proteome</keyword>
<dbReference type="EMBL" id="RZTZ01000006">
    <property type="protein sequence ID" value="RVT60744.1"/>
    <property type="molecule type" value="Genomic_DNA"/>
</dbReference>
<dbReference type="InterPro" id="IPR050768">
    <property type="entry name" value="UPF0353/GerABKA_families"/>
</dbReference>
<proteinExistence type="inferred from homology"/>
<evidence type="ECO:0000256" key="5">
    <source>
        <dbReference type="SAM" id="Phobius"/>
    </source>
</evidence>
<feature type="transmembrane region" description="Helical" evidence="5">
    <location>
        <begin position="334"/>
        <end position="352"/>
    </location>
</feature>
<evidence type="ECO:0000256" key="1">
    <source>
        <dbReference type="ARBA" id="ARBA00004141"/>
    </source>
</evidence>
<comment type="caution">
    <text evidence="6">The sequence shown here is derived from an EMBL/GenBank/DDBJ whole genome shotgun (WGS) entry which is preliminary data.</text>
</comment>
<dbReference type="Pfam" id="PF03323">
    <property type="entry name" value="GerA"/>
    <property type="match status" value="1"/>
</dbReference>
<organism evidence="6 7">
    <name type="scientific">Niallia taxi</name>
    <dbReference type="NCBI Taxonomy" id="2499688"/>
    <lineage>
        <taxon>Bacteria</taxon>
        <taxon>Bacillati</taxon>
        <taxon>Bacillota</taxon>
        <taxon>Bacilli</taxon>
        <taxon>Bacillales</taxon>
        <taxon>Bacillaceae</taxon>
        <taxon>Niallia</taxon>
    </lineage>
</organism>
<feature type="transmembrane region" description="Helical" evidence="5">
    <location>
        <begin position="387"/>
        <end position="410"/>
    </location>
</feature>
<dbReference type="PANTHER" id="PTHR22550">
    <property type="entry name" value="SPORE GERMINATION PROTEIN"/>
    <property type="match status" value="1"/>
</dbReference>
<keyword evidence="5" id="KW-1133">Transmembrane helix</keyword>
<dbReference type="InterPro" id="IPR004995">
    <property type="entry name" value="Spore_Ger"/>
</dbReference>
<reference evidence="6 7" key="1">
    <citation type="submission" date="2019-01" db="EMBL/GenBank/DDBJ databases">
        <title>Bacillus sp. M5HDSG1-1, whole genome shotgun sequence.</title>
        <authorList>
            <person name="Tuo L."/>
        </authorList>
    </citation>
    <scope>NUCLEOTIDE SEQUENCE [LARGE SCALE GENOMIC DNA]</scope>
    <source>
        <strain evidence="6 7">M5HDSG1-1</strain>
    </source>
</reference>
<protein>
    <submittedName>
        <fullName evidence="6">Spore germination protein</fullName>
    </submittedName>
</protein>
<feature type="transmembrane region" description="Helical" evidence="5">
    <location>
        <begin position="358"/>
        <end position="375"/>
    </location>
</feature>
<gene>
    <name evidence="6" type="ORF">EM808_15970</name>
</gene>
<name>A0A437K8V2_9BACI</name>